<protein>
    <recommendedName>
        <fullName evidence="2">enoyl-CoA hydratase</fullName>
        <ecNumber evidence="2">4.2.1.17</ecNumber>
    </recommendedName>
</protein>
<accession>D6MSW7</accession>
<evidence type="ECO:0000256" key="2">
    <source>
        <dbReference type="ARBA" id="ARBA00012076"/>
    </source>
</evidence>
<dbReference type="InterPro" id="IPR014748">
    <property type="entry name" value="Enoyl-CoA_hydra_C"/>
</dbReference>
<evidence type="ECO:0000256" key="6">
    <source>
        <dbReference type="ARBA" id="ARBA00023717"/>
    </source>
</evidence>
<keyword evidence="4" id="KW-0456">Lyase</keyword>
<dbReference type="Gene3D" id="3.90.226.10">
    <property type="entry name" value="2-enoyl-CoA Hydratase, Chain A, domain 1"/>
    <property type="match status" value="1"/>
</dbReference>
<dbReference type="GO" id="GO:0004300">
    <property type="term" value="F:enoyl-CoA hydratase activity"/>
    <property type="evidence" value="ECO:0007669"/>
    <property type="project" value="UniProtKB-EC"/>
</dbReference>
<dbReference type="EMBL" id="GQ409537">
    <property type="protein sequence ID" value="ADE34505.1"/>
    <property type="molecule type" value="Genomic_DNA"/>
</dbReference>
<keyword evidence="3" id="KW-0443">Lipid metabolism</keyword>
<dbReference type="FunFam" id="1.10.12.10:FF:000001">
    <property type="entry name" value="Probable enoyl-CoA hydratase, mitochondrial"/>
    <property type="match status" value="1"/>
</dbReference>
<organism evidence="7">
    <name type="scientific">Streptomyces sp. SF2575</name>
    <dbReference type="NCBI Taxonomy" id="746675"/>
    <lineage>
        <taxon>Bacteria</taxon>
        <taxon>Bacillati</taxon>
        <taxon>Actinomycetota</taxon>
        <taxon>Actinomycetes</taxon>
        <taxon>Kitasatosporales</taxon>
        <taxon>Streptomycetaceae</taxon>
        <taxon>Streptomyces</taxon>
    </lineage>
</organism>
<sequence length="264" mass="27793">MGVKSQETRVRFEVSEGVGTILLDRAPVNALDHQAQSELRAAAEEAAHRTDVAAVVLYGGPEVFSAGADIREMGSLPAVDMRLWAGRLQGAFTAVADIPKPVVAAVTGYALGGGCELALTADHRILATESRIGLPEIKLGVIPGAGGTQRLARLVGTSRAKQMIFTGRALRAAEALEIGLADQVVPRSRVLAEARAWARQFVGGPALALRAAKQAIDLGAASDLRTGLEIERTLFEGLFGTEDQQTGMRSFAERGPGRAVFTGR</sequence>
<dbReference type="FunFam" id="3.90.226.10:FF:000009">
    <property type="entry name" value="Carnitinyl-CoA dehydratase"/>
    <property type="match status" value="1"/>
</dbReference>
<comment type="catalytic activity">
    <reaction evidence="5">
        <text>a (3S)-3-hydroxyacyl-CoA = a (2E)-enoyl-CoA + H2O</text>
        <dbReference type="Rhea" id="RHEA:16105"/>
        <dbReference type="ChEBI" id="CHEBI:15377"/>
        <dbReference type="ChEBI" id="CHEBI:57318"/>
        <dbReference type="ChEBI" id="CHEBI:58856"/>
        <dbReference type="EC" id="4.2.1.17"/>
    </reaction>
</comment>
<dbReference type="PANTHER" id="PTHR11941">
    <property type="entry name" value="ENOYL-COA HYDRATASE-RELATED"/>
    <property type="match status" value="1"/>
</dbReference>
<dbReference type="EC" id="4.2.1.17" evidence="2"/>
<evidence type="ECO:0000256" key="4">
    <source>
        <dbReference type="ARBA" id="ARBA00023239"/>
    </source>
</evidence>
<evidence type="ECO:0000313" key="7">
    <source>
        <dbReference type="EMBL" id="ADE34505.1"/>
    </source>
</evidence>
<reference evidence="7" key="1">
    <citation type="journal article" date="2009" name="J. Am. Chem. Soc.">
        <title>Biochemical analysis of the biosynthetic pathway of an anticancer tetracycline SF2575.</title>
        <authorList>
            <person name="Pickens L.B."/>
            <person name="Kim W."/>
            <person name="Wang P."/>
            <person name="Zhou H."/>
            <person name="Watanabe K."/>
            <person name="Gomi S."/>
            <person name="Tang Y."/>
        </authorList>
    </citation>
    <scope>NUCLEOTIDE SEQUENCE</scope>
    <source>
        <strain evidence="7">SF2575</strain>
    </source>
</reference>
<comment type="similarity">
    <text evidence="1">Belongs to the enoyl-CoA hydratase/isomerase family.</text>
</comment>
<proteinExistence type="inferred from homology"/>
<dbReference type="Pfam" id="PF00378">
    <property type="entry name" value="ECH_1"/>
    <property type="match status" value="1"/>
</dbReference>
<gene>
    <name evidence="7" type="primary">ssfJ</name>
</gene>
<name>D6MSW7_9ACTN</name>
<evidence type="ECO:0000256" key="3">
    <source>
        <dbReference type="ARBA" id="ARBA00023098"/>
    </source>
</evidence>
<dbReference type="PANTHER" id="PTHR11941:SF169">
    <property type="entry name" value="(7AS)-7A-METHYL-1,5-DIOXO-2,3,5,6,7,7A-HEXAHYDRO-1H-INDENE-CARBOXYL-COA HYDROLASE"/>
    <property type="match status" value="1"/>
</dbReference>
<dbReference type="Gene3D" id="1.10.12.10">
    <property type="entry name" value="Lyase 2-enoyl-coa Hydratase, Chain A, domain 2"/>
    <property type="match status" value="1"/>
</dbReference>
<dbReference type="AlphaFoldDB" id="D6MSW7"/>
<dbReference type="CDD" id="cd06558">
    <property type="entry name" value="crotonase-like"/>
    <property type="match status" value="1"/>
</dbReference>
<dbReference type="SUPFAM" id="SSF52096">
    <property type="entry name" value="ClpP/crotonase"/>
    <property type="match status" value="1"/>
</dbReference>
<dbReference type="InterPro" id="IPR029045">
    <property type="entry name" value="ClpP/crotonase-like_dom_sf"/>
</dbReference>
<evidence type="ECO:0000256" key="1">
    <source>
        <dbReference type="ARBA" id="ARBA00005254"/>
    </source>
</evidence>
<dbReference type="GO" id="GO:0006635">
    <property type="term" value="P:fatty acid beta-oxidation"/>
    <property type="evidence" value="ECO:0007669"/>
    <property type="project" value="TreeGrafter"/>
</dbReference>
<dbReference type="InterPro" id="IPR001753">
    <property type="entry name" value="Enoyl-CoA_hydra/iso"/>
</dbReference>
<evidence type="ECO:0000256" key="5">
    <source>
        <dbReference type="ARBA" id="ARBA00023709"/>
    </source>
</evidence>
<comment type="catalytic activity">
    <reaction evidence="6">
        <text>a 4-saturated-(3S)-3-hydroxyacyl-CoA = a (3E)-enoyl-CoA + H2O</text>
        <dbReference type="Rhea" id="RHEA:20724"/>
        <dbReference type="ChEBI" id="CHEBI:15377"/>
        <dbReference type="ChEBI" id="CHEBI:58521"/>
        <dbReference type="ChEBI" id="CHEBI:137480"/>
        <dbReference type="EC" id="4.2.1.17"/>
    </reaction>
</comment>